<protein>
    <submittedName>
        <fullName evidence="1">Uncharacterized protein</fullName>
    </submittedName>
</protein>
<dbReference type="EMBL" id="MU006702">
    <property type="protein sequence ID" value="KAF2632542.1"/>
    <property type="molecule type" value="Genomic_DNA"/>
</dbReference>
<name>A0ACB6SHH3_9PLEO</name>
<proteinExistence type="predicted"/>
<reference evidence="1" key="1">
    <citation type="journal article" date="2020" name="Stud. Mycol.">
        <title>101 Dothideomycetes genomes: a test case for predicting lifestyles and emergence of pathogens.</title>
        <authorList>
            <person name="Haridas S."/>
            <person name="Albert R."/>
            <person name="Binder M."/>
            <person name="Bloem J."/>
            <person name="Labutti K."/>
            <person name="Salamov A."/>
            <person name="Andreopoulos B."/>
            <person name="Baker S."/>
            <person name="Barry K."/>
            <person name="Bills G."/>
            <person name="Bluhm B."/>
            <person name="Cannon C."/>
            <person name="Castanera R."/>
            <person name="Culley D."/>
            <person name="Daum C."/>
            <person name="Ezra D."/>
            <person name="Gonzalez J."/>
            <person name="Henrissat B."/>
            <person name="Kuo A."/>
            <person name="Liang C."/>
            <person name="Lipzen A."/>
            <person name="Lutzoni F."/>
            <person name="Magnuson J."/>
            <person name="Mondo S."/>
            <person name="Nolan M."/>
            <person name="Ohm R."/>
            <person name="Pangilinan J."/>
            <person name="Park H.-J."/>
            <person name="Ramirez L."/>
            <person name="Alfaro M."/>
            <person name="Sun H."/>
            <person name="Tritt A."/>
            <person name="Yoshinaga Y."/>
            <person name="Zwiers L.-H."/>
            <person name="Turgeon B."/>
            <person name="Goodwin S."/>
            <person name="Spatafora J."/>
            <person name="Crous P."/>
            <person name="Grigoriev I."/>
        </authorList>
    </citation>
    <scope>NUCLEOTIDE SEQUENCE</scope>
    <source>
        <strain evidence="1">CBS 525.71</strain>
    </source>
</reference>
<organism evidence="1 2">
    <name type="scientific">Macroventuria anomochaeta</name>
    <dbReference type="NCBI Taxonomy" id="301207"/>
    <lineage>
        <taxon>Eukaryota</taxon>
        <taxon>Fungi</taxon>
        <taxon>Dikarya</taxon>
        <taxon>Ascomycota</taxon>
        <taxon>Pezizomycotina</taxon>
        <taxon>Dothideomycetes</taxon>
        <taxon>Pleosporomycetidae</taxon>
        <taxon>Pleosporales</taxon>
        <taxon>Pleosporineae</taxon>
        <taxon>Didymellaceae</taxon>
        <taxon>Macroventuria</taxon>
    </lineage>
</organism>
<evidence type="ECO:0000313" key="1">
    <source>
        <dbReference type="EMBL" id="KAF2632542.1"/>
    </source>
</evidence>
<keyword evidence="2" id="KW-1185">Reference proteome</keyword>
<accession>A0ACB6SHH3</accession>
<gene>
    <name evidence="1" type="ORF">BU25DRAFT_76618</name>
</gene>
<comment type="caution">
    <text evidence="1">The sequence shown here is derived from an EMBL/GenBank/DDBJ whole genome shotgun (WGS) entry which is preliminary data.</text>
</comment>
<evidence type="ECO:0000313" key="2">
    <source>
        <dbReference type="Proteomes" id="UP000799754"/>
    </source>
</evidence>
<sequence length="158" mass="17068">MSRCPAPQHDRTARLRCGVAVTPAGVSPHGHVSPTLETITLSMRLSEAQSGALEQSPETAWSENLSNDDSTLHLAYHPPRISVCVKVGLQHSKLETTMLGSPTIFPHNIALRLRAKMSTKADIDQAWNCFIGQPSILQGLEMSISALRPALPAILTLV</sequence>
<dbReference type="Proteomes" id="UP000799754">
    <property type="component" value="Unassembled WGS sequence"/>
</dbReference>